<proteinExistence type="predicted"/>
<protein>
    <submittedName>
        <fullName evidence="2">DUF3089 domain-containing protein</fullName>
    </submittedName>
</protein>
<evidence type="ECO:0000313" key="3">
    <source>
        <dbReference type="Proteomes" id="UP000595448"/>
    </source>
</evidence>
<evidence type="ECO:0000256" key="1">
    <source>
        <dbReference type="SAM" id="Phobius"/>
    </source>
</evidence>
<dbReference type="Proteomes" id="UP000595448">
    <property type="component" value="Chromosome"/>
</dbReference>
<keyword evidence="1" id="KW-0812">Transmembrane</keyword>
<evidence type="ECO:0000313" key="2">
    <source>
        <dbReference type="EMBL" id="QQQ19981.1"/>
    </source>
</evidence>
<dbReference type="EMBL" id="CP067977">
    <property type="protein sequence ID" value="QQQ19981.1"/>
    <property type="molecule type" value="Genomic_DNA"/>
</dbReference>
<keyword evidence="1" id="KW-1133">Transmembrane helix</keyword>
<name>A0ABX7BUM2_9CAUL</name>
<dbReference type="InterPro" id="IPR021440">
    <property type="entry name" value="DUF3089"/>
</dbReference>
<gene>
    <name evidence="2" type="ORF">JIP62_02950</name>
</gene>
<feature type="transmembrane region" description="Helical" evidence="1">
    <location>
        <begin position="16"/>
        <end position="35"/>
    </location>
</feature>
<keyword evidence="1" id="KW-0472">Membrane</keyword>
<accession>A0ABX7BUM2</accession>
<dbReference type="Pfam" id="PF11288">
    <property type="entry name" value="DUF3089"/>
    <property type="match status" value="1"/>
</dbReference>
<keyword evidence="3" id="KW-1185">Reference proteome</keyword>
<reference evidence="2 3" key="1">
    <citation type="submission" date="2021-01" db="EMBL/GenBank/DDBJ databases">
        <title>Brevundimonas vitis sp. nov., an bacterium isolated from grape (Vitis vinifera).</title>
        <authorList>
            <person name="Jiang L."/>
            <person name="Lee J."/>
        </authorList>
    </citation>
    <scope>NUCLEOTIDE SEQUENCE [LARGE SCALE GENOMIC DNA]</scope>
    <source>
        <strain evidence="2 3">GRTSA-9</strain>
    </source>
</reference>
<sequence>MSAASDRRKGPSLRQWLGYGGFALIGLVLLVVAIWRGDILRAALDPQIPFQTYDPPPAPDYATADAWALRDDRAPAAGPAAIFFVHSTTFDGGSEWNGPIDHAAADAYLKRVVLPNHAGPFARAGAISAPRYRQGSLYTRLSLRDDSREARAFAYQDILAAFEAWLLRYPDSPMILAGVEQGGELVERLVRERVATDPALRRRLAAVYLIDVVVPADRLSAEIPACETRSQFGCIVAFAPVEEGQDRTAFQRLRRALVWDDRGRLIELDGRPAVCVNPVTGTADGAAVPARLHHGATNATGLEWGARPALTAREIATQCRGGLLRHTAPSRESFRATGSWADRRKVNQYNLFFSDIELDAQARLAAWVAAPAR</sequence>
<organism evidence="2 3">
    <name type="scientific">Brevundimonas vitisensis</name>
    <dbReference type="NCBI Taxonomy" id="2800818"/>
    <lineage>
        <taxon>Bacteria</taxon>
        <taxon>Pseudomonadati</taxon>
        <taxon>Pseudomonadota</taxon>
        <taxon>Alphaproteobacteria</taxon>
        <taxon>Caulobacterales</taxon>
        <taxon>Caulobacteraceae</taxon>
        <taxon>Brevundimonas</taxon>
    </lineage>
</organism>